<dbReference type="AlphaFoldDB" id="A0A6A6MV26"/>
<dbReference type="GO" id="GO:0009739">
    <property type="term" value="P:response to gibberellin"/>
    <property type="evidence" value="ECO:0007669"/>
    <property type="project" value="TreeGrafter"/>
</dbReference>
<dbReference type="Proteomes" id="UP000467840">
    <property type="component" value="Chromosome 15"/>
</dbReference>
<proteinExistence type="predicted"/>
<keyword evidence="4" id="KW-1185">Reference proteome</keyword>
<evidence type="ECO:0000313" key="4">
    <source>
        <dbReference type="Proteomes" id="UP000467840"/>
    </source>
</evidence>
<dbReference type="GO" id="GO:0006355">
    <property type="term" value="P:regulation of DNA-templated transcription"/>
    <property type="evidence" value="ECO:0007669"/>
    <property type="project" value="UniProtKB-ARBA"/>
</dbReference>
<reference evidence="3 4" key="1">
    <citation type="journal article" date="2020" name="Mol. Plant">
        <title>The Chromosome-Based Rubber Tree Genome Provides New Insights into Spurge Genome Evolution and Rubber Biosynthesis.</title>
        <authorList>
            <person name="Liu J."/>
            <person name="Shi C."/>
            <person name="Shi C.C."/>
            <person name="Li W."/>
            <person name="Zhang Q.J."/>
            <person name="Zhang Y."/>
            <person name="Li K."/>
            <person name="Lu H.F."/>
            <person name="Shi C."/>
            <person name="Zhu S.T."/>
            <person name="Xiao Z.Y."/>
            <person name="Nan H."/>
            <person name="Yue Y."/>
            <person name="Zhu X.G."/>
            <person name="Wu Y."/>
            <person name="Hong X.N."/>
            <person name="Fan G.Y."/>
            <person name="Tong Y."/>
            <person name="Zhang D."/>
            <person name="Mao C.L."/>
            <person name="Liu Y.L."/>
            <person name="Hao S.J."/>
            <person name="Liu W.Q."/>
            <person name="Lv M.Q."/>
            <person name="Zhang H.B."/>
            <person name="Liu Y."/>
            <person name="Hu-Tang G.R."/>
            <person name="Wang J.P."/>
            <person name="Wang J.H."/>
            <person name="Sun Y.H."/>
            <person name="Ni S.B."/>
            <person name="Chen W.B."/>
            <person name="Zhang X.C."/>
            <person name="Jiao Y.N."/>
            <person name="Eichler E.E."/>
            <person name="Li G.H."/>
            <person name="Liu X."/>
            <person name="Gao L.Z."/>
        </authorList>
    </citation>
    <scope>NUCLEOTIDE SEQUENCE [LARGE SCALE GENOMIC DNA]</scope>
    <source>
        <strain evidence="4">cv. GT1</strain>
        <tissue evidence="3">Leaf</tissue>
    </source>
</reference>
<comment type="caution">
    <text evidence="3">The sequence shown here is derived from an EMBL/GenBank/DDBJ whole genome shotgun (WGS) entry which is preliminary data.</text>
</comment>
<dbReference type="InterPro" id="IPR052245">
    <property type="entry name" value="Plant_Stress_Dev_TF"/>
</dbReference>
<sequence length="191" mass="20129">MAGTCTTGGGGSAGGGAREIMLFGVRVVVDSLRKSVSLNNLSQYEQPQELNKSNTNKDGTNNTSKEDVATATAAGVPWTEDEHKLFLLGLQKVSALPMEEALAYCQDNKNNMPQSHQLPPPLPENNNIGNCPVMPAFPMTTNPVVLPVPIESPAENLSLGQGNPAANPSANLVRPIPVLPTPHASGYLTFT</sequence>
<protein>
    <submittedName>
        <fullName evidence="3">Uncharacterized protein</fullName>
    </submittedName>
</protein>
<keyword evidence="1" id="KW-0238">DNA-binding</keyword>
<evidence type="ECO:0000256" key="2">
    <source>
        <dbReference type="SAM" id="MobiDB-lite"/>
    </source>
</evidence>
<accession>A0A6A6MV26</accession>
<gene>
    <name evidence="3" type="ORF">GH714_040818</name>
</gene>
<dbReference type="GO" id="GO:0009723">
    <property type="term" value="P:response to ethylene"/>
    <property type="evidence" value="ECO:0007669"/>
    <property type="project" value="TreeGrafter"/>
</dbReference>
<dbReference type="PANTHER" id="PTHR44191:SF84">
    <property type="entry name" value="F25A4.19 PROTEIN"/>
    <property type="match status" value="1"/>
</dbReference>
<feature type="compositionally biased region" description="Polar residues" evidence="2">
    <location>
        <begin position="43"/>
        <end position="63"/>
    </location>
</feature>
<name>A0A6A6MV26_HEVBR</name>
<dbReference type="PANTHER" id="PTHR44191">
    <property type="entry name" value="TRANSCRIPTION FACTOR KUA1"/>
    <property type="match status" value="1"/>
</dbReference>
<feature type="region of interest" description="Disordered" evidence="2">
    <location>
        <begin position="43"/>
        <end position="75"/>
    </location>
</feature>
<dbReference type="EMBL" id="JAAGAX010000005">
    <property type="protein sequence ID" value="KAF2316023.1"/>
    <property type="molecule type" value="Genomic_DNA"/>
</dbReference>
<dbReference type="GO" id="GO:0003677">
    <property type="term" value="F:DNA binding"/>
    <property type="evidence" value="ECO:0007669"/>
    <property type="project" value="UniProtKB-KW"/>
</dbReference>
<evidence type="ECO:0000256" key="1">
    <source>
        <dbReference type="ARBA" id="ARBA00023125"/>
    </source>
</evidence>
<organism evidence="3 4">
    <name type="scientific">Hevea brasiliensis</name>
    <name type="common">Para rubber tree</name>
    <name type="synonym">Siphonia brasiliensis</name>
    <dbReference type="NCBI Taxonomy" id="3981"/>
    <lineage>
        <taxon>Eukaryota</taxon>
        <taxon>Viridiplantae</taxon>
        <taxon>Streptophyta</taxon>
        <taxon>Embryophyta</taxon>
        <taxon>Tracheophyta</taxon>
        <taxon>Spermatophyta</taxon>
        <taxon>Magnoliopsida</taxon>
        <taxon>eudicotyledons</taxon>
        <taxon>Gunneridae</taxon>
        <taxon>Pentapetalae</taxon>
        <taxon>rosids</taxon>
        <taxon>fabids</taxon>
        <taxon>Malpighiales</taxon>
        <taxon>Euphorbiaceae</taxon>
        <taxon>Crotonoideae</taxon>
        <taxon>Micrandreae</taxon>
        <taxon>Hevea</taxon>
    </lineage>
</organism>
<evidence type="ECO:0000313" key="3">
    <source>
        <dbReference type="EMBL" id="KAF2316023.1"/>
    </source>
</evidence>